<feature type="compositionally biased region" description="Low complexity" evidence="1">
    <location>
        <begin position="209"/>
        <end position="218"/>
    </location>
</feature>
<feature type="region of interest" description="Disordered" evidence="1">
    <location>
        <begin position="314"/>
        <end position="351"/>
    </location>
</feature>
<feature type="region of interest" description="Disordered" evidence="1">
    <location>
        <begin position="209"/>
        <end position="236"/>
    </location>
</feature>
<dbReference type="EMBL" id="BMAT01012893">
    <property type="protein sequence ID" value="GFS01505.1"/>
    <property type="molecule type" value="Genomic_DNA"/>
</dbReference>
<evidence type="ECO:0000256" key="2">
    <source>
        <dbReference type="SAM" id="Phobius"/>
    </source>
</evidence>
<feature type="transmembrane region" description="Helical" evidence="2">
    <location>
        <begin position="376"/>
        <end position="397"/>
    </location>
</feature>
<evidence type="ECO:0008006" key="5">
    <source>
        <dbReference type="Google" id="ProtNLM"/>
    </source>
</evidence>
<evidence type="ECO:0000313" key="4">
    <source>
        <dbReference type="Proteomes" id="UP000762676"/>
    </source>
</evidence>
<accession>A0AAV4HUX6</accession>
<feature type="compositionally biased region" description="Low complexity" evidence="1">
    <location>
        <begin position="262"/>
        <end position="274"/>
    </location>
</feature>
<feature type="region of interest" description="Disordered" evidence="1">
    <location>
        <begin position="63"/>
        <end position="83"/>
    </location>
</feature>
<feature type="compositionally biased region" description="Basic residues" evidence="1">
    <location>
        <begin position="63"/>
        <end position="73"/>
    </location>
</feature>
<feature type="compositionally biased region" description="Basic and acidic residues" evidence="1">
    <location>
        <begin position="74"/>
        <end position="83"/>
    </location>
</feature>
<dbReference type="AlphaFoldDB" id="A0AAV4HUX6"/>
<sequence length="929" mass="103988">MDGGCLEEDFPLHQASQTVLMMIDAPVQGDSDCSSSSCKPPSRCNTRHKQCSGDYQVNKRSFHTPKQSRKLHHFSTDHPEEFRPRAASEKLPCFYRRQQGPVEALQSTQLAAPRPRFCSENHLQLHKPDIVHNHQTNITDTLAGVAPSARKNTPKYHPSMSLYQGQQDAHKHCGCAGRARTRSDTHLQRKYHDCWYKDWRLTEESTALLGSSSTSSSGTEDEFTNSAHALIPGGNSRDSLEQRLISAERGHSASFTANSKISSSCTNNSHASSTGNSNRTKNIETSDMKLGLHQLNPTKEHEKMDYLKVPTAWKSQGSVSHPSERRHSTRSQYDQQHQPNEPLLRPGHEEHLLRRRKRRSGYFLTAKTTIWLSTRVVFMLLLLVGTGVIVTSIWFMLQCKTGFQAVRPLLPNNSNFCRTMGMPALFAGCTVLFSICGLACTGRKFTGYALIVISSVEILQSVTTLTFYNCRVLSAGSVLASVNDSLLKCHATVGQPSTNQPRLAQIQLAGNRAGYTPGEFADLPFHLRTSKMSAYSTSTPAIQQKRLHKTKSGAQSRSDNHYVTRKLTGLEKDARQGSIAVMDDKDSDRFFQGNRKQRRATGVKGVKNLNKRADVSSFRDGKKQSMSGFTDFNVGLDISMLRNFVGGENSFHYQVDCSADSQFFQLLSQTGSQETYQKCTSVCQTYQAVCENSLQNPFDEQELLDHYGLHHGKRSESTSGSHGSRSTQYAHIPNSAHLSQDKARGVNDLQEYQESKRRGGHGDFQLAVQQCGRRVEWRVRNLCYYDNQVVLPMSLCAPVVYILLSCCFIYLARCEQARKERTRYTKIIPSASKTSANTTSLMGLPSSTQRSRAGSTFSCSSSDSENLKLSRIFSRLRRCWARSPWVRHKSLDRKSQSSHELLRLHTVMYSISTIVGLTMIESDVPAEAV</sequence>
<organism evidence="3 4">
    <name type="scientific">Elysia marginata</name>
    <dbReference type="NCBI Taxonomy" id="1093978"/>
    <lineage>
        <taxon>Eukaryota</taxon>
        <taxon>Metazoa</taxon>
        <taxon>Spiralia</taxon>
        <taxon>Lophotrochozoa</taxon>
        <taxon>Mollusca</taxon>
        <taxon>Gastropoda</taxon>
        <taxon>Heterobranchia</taxon>
        <taxon>Euthyneura</taxon>
        <taxon>Panpulmonata</taxon>
        <taxon>Sacoglossa</taxon>
        <taxon>Placobranchoidea</taxon>
        <taxon>Plakobranchidae</taxon>
        <taxon>Elysia</taxon>
    </lineage>
</organism>
<keyword evidence="4" id="KW-1185">Reference proteome</keyword>
<proteinExistence type="predicted"/>
<gene>
    <name evidence="3" type="ORF">ElyMa_006424400</name>
</gene>
<feature type="region of interest" description="Disordered" evidence="1">
    <location>
        <begin position="538"/>
        <end position="558"/>
    </location>
</feature>
<keyword evidence="2" id="KW-0812">Transmembrane</keyword>
<name>A0AAV4HUX6_9GAST</name>
<keyword evidence="2" id="KW-1133">Transmembrane helix</keyword>
<feature type="region of interest" description="Disordered" evidence="1">
    <location>
        <begin position="258"/>
        <end position="287"/>
    </location>
</feature>
<evidence type="ECO:0000256" key="1">
    <source>
        <dbReference type="SAM" id="MobiDB-lite"/>
    </source>
</evidence>
<reference evidence="3 4" key="1">
    <citation type="journal article" date="2021" name="Elife">
        <title>Chloroplast acquisition without the gene transfer in kleptoplastic sea slugs, Plakobranchus ocellatus.</title>
        <authorList>
            <person name="Maeda T."/>
            <person name="Takahashi S."/>
            <person name="Yoshida T."/>
            <person name="Shimamura S."/>
            <person name="Takaki Y."/>
            <person name="Nagai Y."/>
            <person name="Toyoda A."/>
            <person name="Suzuki Y."/>
            <person name="Arimoto A."/>
            <person name="Ishii H."/>
            <person name="Satoh N."/>
            <person name="Nishiyama T."/>
            <person name="Hasebe M."/>
            <person name="Maruyama T."/>
            <person name="Minagawa J."/>
            <person name="Obokata J."/>
            <person name="Shigenobu S."/>
        </authorList>
    </citation>
    <scope>NUCLEOTIDE SEQUENCE [LARGE SCALE GENOMIC DNA]</scope>
</reference>
<feature type="transmembrane region" description="Helical" evidence="2">
    <location>
        <begin position="447"/>
        <end position="468"/>
    </location>
</feature>
<feature type="region of interest" description="Disordered" evidence="1">
    <location>
        <begin position="838"/>
        <end position="857"/>
    </location>
</feature>
<keyword evidence="2" id="KW-0472">Membrane</keyword>
<feature type="transmembrane region" description="Helical" evidence="2">
    <location>
        <begin position="420"/>
        <end position="440"/>
    </location>
</feature>
<feature type="transmembrane region" description="Helical" evidence="2">
    <location>
        <begin position="789"/>
        <end position="811"/>
    </location>
</feature>
<protein>
    <recommendedName>
        <fullName evidence="5">Tetraspanin</fullName>
    </recommendedName>
</protein>
<dbReference type="Proteomes" id="UP000762676">
    <property type="component" value="Unassembled WGS sequence"/>
</dbReference>
<evidence type="ECO:0000313" key="3">
    <source>
        <dbReference type="EMBL" id="GFS01505.1"/>
    </source>
</evidence>
<feature type="compositionally biased region" description="Polar residues" evidence="1">
    <location>
        <begin position="330"/>
        <end position="339"/>
    </location>
</feature>
<comment type="caution">
    <text evidence="3">The sequence shown here is derived from an EMBL/GenBank/DDBJ whole genome shotgun (WGS) entry which is preliminary data.</text>
</comment>